<evidence type="ECO:0000313" key="2">
    <source>
        <dbReference type="EMBL" id="GFD16911.1"/>
    </source>
</evidence>
<organism evidence="2">
    <name type="scientific">Tanacetum cinerariifolium</name>
    <name type="common">Dalmatian daisy</name>
    <name type="synonym">Chrysanthemum cinerariifolium</name>
    <dbReference type="NCBI Taxonomy" id="118510"/>
    <lineage>
        <taxon>Eukaryota</taxon>
        <taxon>Viridiplantae</taxon>
        <taxon>Streptophyta</taxon>
        <taxon>Embryophyta</taxon>
        <taxon>Tracheophyta</taxon>
        <taxon>Spermatophyta</taxon>
        <taxon>Magnoliopsida</taxon>
        <taxon>eudicotyledons</taxon>
        <taxon>Gunneridae</taxon>
        <taxon>Pentapetalae</taxon>
        <taxon>asterids</taxon>
        <taxon>campanulids</taxon>
        <taxon>Asterales</taxon>
        <taxon>Asteraceae</taxon>
        <taxon>Asteroideae</taxon>
        <taxon>Anthemideae</taxon>
        <taxon>Anthemidinae</taxon>
        <taxon>Tanacetum</taxon>
    </lineage>
</organism>
<proteinExistence type="predicted"/>
<dbReference type="AlphaFoldDB" id="A0A699U460"/>
<accession>A0A699U460</accession>
<feature type="non-terminal residue" evidence="2">
    <location>
        <position position="1"/>
    </location>
</feature>
<comment type="caution">
    <text evidence="2">The sequence shown here is derived from an EMBL/GenBank/DDBJ whole genome shotgun (WGS) entry which is preliminary data.</text>
</comment>
<dbReference type="EMBL" id="BKCJ011296452">
    <property type="protein sequence ID" value="GFD16911.1"/>
    <property type="molecule type" value="Genomic_DNA"/>
</dbReference>
<evidence type="ECO:0000256" key="1">
    <source>
        <dbReference type="SAM" id="MobiDB-lite"/>
    </source>
</evidence>
<gene>
    <name evidence="2" type="ORF">Tci_888880</name>
</gene>
<protein>
    <submittedName>
        <fullName evidence="2">Uncharacterized protein</fullName>
    </submittedName>
</protein>
<reference evidence="2" key="1">
    <citation type="journal article" date="2019" name="Sci. Rep.">
        <title>Draft genome of Tanacetum cinerariifolium, the natural source of mosquito coil.</title>
        <authorList>
            <person name="Yamashiro T."/>
            <person name="Shiraishi A."/>
            <person name="Satake H."/>
            <person name="Nakayama K."/>
        </authorList>
    </citation>
    <scope>NUCLEOTIDE SEQUENCE</scope>
</reference>
<name>A0A699U460_TANCI</name>
<feature type="region of interest" description="Disordered" evidence="1">
    <location>
        <begin position="71"/>
        <end position="101"/>
    </location>
</feature>
<sequence length="101" mass="11710">ENSKMMKMITGLSREFTELNIQNRRAEELSHWEAWVRGRIPNNLRSKEESSIYTAPVPCVDDPYVIVRDTTMDTQGEEDVDTNAPWDTQPFKQRGSPHDSQ</sequence>